<dbReference type="AlphaFoldDB" id="K6VAQ9"/>
<name>K6VAQ9_9MICO</name>
<comment type="caution">
    <text evidence="3">The sequence shown here is derived from an EMBL/GenBank/DDBJ whole genome shotgun (WGS) entry which is preliminary data.</text>
</comment>
<dbReference type="Proteomes" id="UP000008495">
    <property type="component" value="Unassembled WGS sequence"/>
</dbReference>
<accession>K6VAQ9</accession>
<dbReference type="PROSITE" id="PS50846">
    <property type="entry name" value="HMA_2"/>
    <property type="match status" value="1"/>
</dbReference>
<evidence type="ECO:0000256" key="1">
    <source>
        <dbReference type="ARBA" id="ARBA00022723"/>
    </source>
</evidence>
<proteinExistence type="predicted"/>
<feature type="domain" description="HMA" evidence="2">
    <location>
        <begin position="2"/>
        <end position="70"/>
    </location>
</feature>
<keyword evidence="1" id="KW-0479">Metal-binding</keyword>
<dbReference type="RefSeq" id="WP_006504091.1">
    <property type="nucleotide sequence ID" value="NZ_BAGZ01000022.1"/>
</dbReference>
<dbReference type="Pfam" id="PF00403">
    <property type="entry name" value="HMA"/>
    <property type="match status" value="1"/>
</dbReference>
<evidence type="ECO:0000313" key="4">
    <source>
        <dbReference type="Proteomes" id="UP000008495"/>
    </source>
</evidence>
<dbReference type="PROSITE" id="PS01047">
    <property type="entry name" value="HMA_1"/>
    <property type="match status" value="1"/>
</dbReference>
<dbReference type="EMBL" id="BAGZ01000022">
    <property type="protein sequence ID" value="GAB79333.1"/>
    <property type="molecule type" value="Genomic_DNA"/>
</dbReference>
<dbReference type="InterPro" id="IPR017969">
    <property type="entry name" value="Heavy-metal-associated_CS"/>
</dbReference>
<protein>
    <recommendedName>
        <fullName evidence="2">HMA domain-containing protein</fullName>
    </recommendedName>
</protein>
<sequence length="74" mass="7578">MTTTTLKVDGLTCGNCVKHLTEELEAIPGVTAIDIDLVTDGTSTAVVTSDAPLTDAAIAEAVDEAGYDLVDVQV</sequence>
<dbReference type="GO" id="GO:0046872">
    <property type="term" value="F:metal ion binding"/>
    <property type="evidence" value="ECO:0007669"/>
    <property type="project" value="UniProtKB-KW"/>
</dbReference>
<keyword evidence="4" id="KW-1185">Reference proteome</keyword>
<reference evidence="3 4" key="1">
    <citation type="submission" date="2012-08" db="EMBL/GenBank/DDBJ databases">
        <title>Whole genome shotgun sequence of Austwickia chelonae NBRC 105200.</title>
        <authorList>
            <person name="Yoshida I."/>
            <person name="Hosoyama A."/>
            <person name="Tsuchikane K."/>
            <person name="Katsumata H."/>
            <person name="Ando Y."/>
            <person name="Ohji S."/>
            <person name="Hamada M."/>
            <person name="Tamura T."/>
            <person name="Yamazoe A."/>
            <person name="Yamazaki S."/>
            <person name="Fujita N."/>
        </authorList>
    </citation>
    <scope>NUCLEOTIDE SEQUENCE [LARGE SCALE GENOMIC DNA]</scope>
    <source>
        <strain evidence="3 4">NBRC 105200</strain>
    </source>
</reference>
<dbReference type="SUPFAM" id="SSF55008">
    <property type="entry name" value="HMA, heavy metal-associated domain"/>
    <property type="match status" value="1"/>
</dbReference>
<dbReference type="OrthoDB" id="9813965at2"/>
<evidence type="ECO:0000259" key="2">
    <source>
        <dbReference type="PROSITE" id="PS50846"/>
    </source>
</evidence>
<dbReference type="InterPro" id="IPR036163">
    <property type="entry name" value="HMA_dom_sf"/>
</dbReference>
<organism evidence="3 4">
    <name type="scientific">Austwickia chelonae NBRC 105200</name>
    <dbReference type="NCBI Taxonomy" id="1184607"/>
    <lineage>
        <taxon>Bacteria</taxon>
        <taxon>Bacillati</taxon>
        <taxon>Actinomycetota</taxon>
        <taxon>Actinomycetes</taxon>
        <taxon>Micrococcales</taxon>
        <taxon>Dermatophilaceae</taxon>
        <taxon>Austwickia</taxon>
    </lineage>
</organism>
<dbReference type="eggNOG" id="COG2608">
    <property type="taxonomic scope" value="Bacteria"/>
</dbReference>
<dbReference type="STRING" id="100225.SAMN05421595_2643"/>
<dbReference type="Gene3D" id="3.30.70.100">
    <property type="match status" value="1"/>
</dbReference>
<gene>
    <name evidence="3" type="ORF">AUCHE_22_01030</name>
</gene>
<dbReference type="CDD" id="cd00371">
    <property type="entry name" value="HMA"/>
    <property type="match status" value="1"/>
</dbReference>
<evidence type="ECO:0000313" key="3">
    <source>
        <dbReference type="EMBL" id="GAB79333.1"/>
    </source>
</evidence>
<dbReference type="InterPro" id="IPR006121">
    <property type="entry name" value="HMA_dom"/>
</dbReference>